<gene>
    <name evidence="6" type="ORF">METZ01_LOCUS344582</name>
</gene>
<protein>
    <recommendedName>
        <fullName evidence="7">UDP-3-O-[3-hydroxymyristoyl] glucosamine N-acyltransferase non-repeat region domain-containing protein</fullName>
    </recommendedName>
</protein>
<sequence length="210" mass="22162">MEAEVIGDRHAIFSNVRPVGMEDDSALVWSSATSLEEWDQLVASKASVILCRPDLVGYSPGPEVCVVSVDDPRLAFTRVMRAFFYQKASGAVDSTASVHPEAVIGDSVSIGPSATVGRCVIGDYSIIHANAVLYDDVRLGNGVTVHSGVVLGLDGFGFSRNPVGEYEKIEHVGGLSIEDGVEIFANAVIASGTLSETRVGRGSKINSLVH</sequence>
<name>A0A382R3S4_9ZZZZ</name>
<dbReference type="Gene3D" id="3.40.1390.10">
    <property type="entry name" value="MurE/MurF, N-terminal domain"/>
    <property type="match status" value="1"/>
</dbReference>
<evidence type="ECO:0000256" key="4">
    <source>
        <dbReference type="ARBA" id="ARBA00023098"/>
    </source>
</evidence>
<evidence type="ECO:0000256" key="3">
    <source>
        <dbReference type="ARBA" id="ARBA00022679"/>
    </source>
</evidence>
<organism evidence="6">
    <name type="scientific">marine metagenome</name>
    <dbReference type="NCBI Taxonomy" id="408172"/>
    <lineage>
        <taxon>unclassified sequences</taxon>
        <taxon>metagenomes</taxon>
        <taxon>ecological metagenomes</taxon>
    </lineage>
</organism>
<evidence type="ECO:0008006" key="7">
    <source>
        <dbReference type="Google" id="ProtNLM"/>
    </source>
</evidence>
<dbReference type="SUPFAM" id="SSF51161">
    <property type="entry name" value="Trimeric LpxA-like enzymes"/>
    <property type="match status" value="1"/>
</dbReference>
<evidence type="ECO:0000256" key="2">
    <source>
        <dbReference type="ARBA" id="ARBA00022556"/>
    </source>
</evidence>
<dbReference type="GO" id="GO:0016410">
    <property type="term" value="F:N-acyltransferase activity"/>
    <property type="evidence" value="ECO:0007669"/>
    <property type="project" value="InterPro"/>
</dbReference>
<keyword evidence="4" id="KW-0443">Lipid metabolism</keyword>
<dbReference type="Gene3D" id="2.160.10.10">
    <property type="entry name" value="Hexapeptide repeat proteins"/>
    <property type="match status" value="1"/>
</dbReference>
<dbReference type="InterPro" id="IPR001451">
    <property type="entry name" value="Hexapep"/>
</dbReference>
<reference evidence="6" key="1">
    <citation type="submission" date="2018-05" db="EMBL/GenBank/DDBJ databases">
        <authorList>
            <person name="Lanie J.A."/>
            <person name="Ng W.-L."/>
            <person name="Kazmierczak K.M."/>
            <person name="Andrzejewski T.M."/>
            <person name="Davidsen T.M."/>
            <person name="Wayne K.J."/>
            <person name="Tettelin H."/>
            <person name="Glass J.I."/>
            <person name="Rusch D."/>
            <person name="Podicherti R."/>
            <person name="Tsui H.-C.T."/>
            <person name="Winkler M.E."/>
        </authorList>
    </citation>
    <scope>NUCLEOTIDE SEQUENCE</scope>
</reference>
<dbReference type="InterPro" id="IPR007691">
    <property type="entry name" value="LpxD"/>
</dbReference>
<feature type="non-terminal residue" evidence="6">
    <location>
        <position position="210"/>
    </location>
</feature>
<dbReference type="EMBL" id="UINC01118534">
    <property type="protein sequence ID" value="SVC91728.1"/>
    <property type="molecule type" value="Genomic_DNA"/>
</dbReference>
<evidence type="ECO:0000256" key="5">
    <source>
        <dbReference type="ARBA" id="ARBA00023315"/>
    </source>
</evidence>
<accession>A0A382R3S4</accession>
<dbReference type="GO" id="GO:0009245">
    <property type="term" value="P:lipid A biosynthetic process"/>
    <property type="evidence" value="ECO:0007669"/>
    <property type="project" value="UniProtKB-KW"/>
</dbReference>
<evidence type="ECO:0000313" key="6">
    <source>
        <dbReference type="EMBL" id="SVC91728.1"/>
    </source>
</evidence>
<keyword evidence="2" id="KW-0441">Lipid A biosynthesis</keyword>
<evidence type="ECO:0000256" key="1">
    <source>
        <dbReference type="ARBA" id="ARBA00022516"/>
    </source>
</evidence>
<keyword evidence="5" id="KW-0012">Acyltransferase</keyword>
<dbReference type="PANTHER" id="PTHR43378:SF2">
    <property type="entry name" value="UDP-3-O-ACYLGLUCOSAMINE N-ACYLTRANSFERASE 1, MITOCHONDRIAL-RELATED"/>
    <property type="match status" value="1"/>
</dbReference>
<dbReference type="PANTHER" id="PTHR43378">
    <property type="entry name" value="UDP-3-O-ACYLGLUCOSAMINE N-ACYLTRANSFERASE"/>
    <property type="match status" value="1"/>
</dbReference>
<dbReference type="Pfam" id="PF00132">
    <property type="entry name" value="Hexapep"/>
    <property type="match status" value="1"/>
</dbReference>
<dbReference type="GO" id="GO:0016020">
    <property type="term" value="C:membrane"/>
    <property type="evidence" value="ECO:0007669"/>
    <property type="project" value="GOC"/>
</dbReference>
<proteinExistence type="predicted"/>
<dbReference type="AlphaFoldDB" id="A0A382R3S4"/>
<dbReference type="InterPro" id="IPR011004">
    <property type="entry name" value="Trimer_LpxA-like_sf"/>
</dbReference>
<keyword evidence="3" id="KW-0808">Transferase</keyword>
<keyword evidence="1" id="KW-0444">Lipid biosynthesis</keyword>